<dbReference type="Gene3D" id="1.10.1670.10">
    <property type="entry name" value="Helix-hairpin-Helix base-excision DNA repair enzymes (C-terminal)"/>
    <property type="match status" value="1"/>
</dbReference>
<evidence type="ECO:0000256" key="4">
    <source>
        <dbReference type="ARBA" id="ARBA00022763"/>
    </source>
</evidence>
<sequence>MAFYRLCRKTKHICNIATMETRSKYFQQKSDFTTNTAATKRPKKKTLKMEYDNRTEIKQEVATPSKQIKIEPKDEDVEGGDLWYPDYWRLQLNNIQAMREDRSAVVDSQGCERTADKNETPEIQRFQTLVSLMLSSQTKDQVTFAAMGRLKEYGCTPQKLMNSTQEKIGRLIYPVGFWKRKSKYLQETATICNNEFSGDIPNSIKTLTSLPGVGPKMAYICMTAAWGQVDGIGVDTHVHRICNRLQWVQKPTKTPEQTRKALEAWLPRDEWKDINILLVGFGQQTCLPVHPRCVGCLNKDICPASTAHVEMKTRNPKPKIKKETK</sequence>
<dbReference type="FunFam" id="1.10.1670.10:FF:000003">
    <property type="entry name" value="Endonuclease III homolog"/>
    <property type="match status" value="1"/>
</dbReference>
<dbReference type="OrthoDB" id="2099276at2759"/>
<evidence type="ECO:0000313" key="16">
    <source>
        <dbReference type="Proteomes" id="UP000594262"/>
    </source>
</evidence>
<dbReference type="EC" id="3.2.2.-" evidence="13"/>
<keyword evidence="6" id="KW-0809">Transit peptide</keyword>
<accession>A0A7M5X3N1</accession>
<name>A0A7M5X3N1_9CNID</name>
<evidence type="ECO:0000256" key="5">
    <source>
        <dbReference type="ARBA" id="ARBA00022801"/>
    </source>
</evidence>
<evidence type="ECO:0000256" key="6">
    <source>
        <dbReference type="ARBA" id="ARBA00022946"/>
    </source>
</evidence>
<dbReference type="InterPro" id="IPR011257">
    <property type="entry name" value="DNA_glycosylase"/>
</dbReference>
<dbReference type="GO" id="GO:0000703">
    <property type="term" value="F:oxidized pyrimidine nucleobase lesion DNA N-glycosylase activity"/>
    <property type="evidence" value="ECO:0007669"/>
    <property type="project" value="UniProtKB-UniRule"/>
</dbReference>
<evidence type="ECO:0000256" key="11">
    <source>
        <dbReference type="ARBA" id="ARBA00023295"/>
    </source>
</evidence>
<dbReference type="CDD" id="cd00056">
    <property type="entry name" value="ENDO3c"/>
    <property type="match status" value="1"/>
</dbReference>
<dbReference type="Gene3D" id="1.10.340.30">
    <property type="entry name" value="Hypothetical protein, domain 2"/>
    <property type="match status" value="1"/>
</dbReference>
<dbReference type="HAMAP" id="MF_03183">
    <property type="entry name" value="Endonuclease_III_Nth"/>
    <property type="match status" value="1"/>
</dbReference>
<dbReference type="InterPro" id="IPR003265">
    <property type="entry name" value="HhH-GPD_domain"/>
</dbReference>
<keyword evidence="9 13" id="KW-0234">DNA repair</keyword>
<gene>
    <name evidence="13" type="primary">NTH1</name>
</gene>
<dbReference type="Proteomes" id="UP000594262">
    <property type="component" value="Unplaced"/>
</dbReference>
<dbReference type="InterPro" id="IPR023170">
    <property type="entry name" value="HhH_base_excis_C"/>
</dbReference>
<reference evidence="15" key="1">
    <citation type="submission" date="2021-01" db="UniProtKB">
        <authorList>
            <consortium name="EnsemblMetazoa"/>
        </authorList>
    </citation>
    <scope>IDENTIFICATION</scope>
</reference>
<keyword evidence="11 13" id="KW-0326">Glycosidase</keyword>
<dbReference type="InterPro" id="IPR004036">
    <property type="entry name" value="Endonuclease-III-like_CS2"/>
</dbReference>
<dbReference type="GO" id="GO:0005739">
    <property type="term" value="C:mitochondrion"/>
    <property type="evidence" value="ECO:0007669"/>
    <property type="project" value="UniProtKB-SubCell"/>
</dbReference>
<dbReference type="EC" id="4.2.99.18" evidence="13"/>
<dbReference type="FunFam" id="1.10.340.30:FF:000005">
    <property type="entry name" value="Endonuclease III-like protein 1"/>
    <property type="match status" value="1"/>
</dbReference>
<keyword evidence="4 13" id="KW-0227">DNA damage</keyword>
<keyword evidence="7" id="KW-0408">Iron</keyword>
<dbReference type="GO" id="GO:0003677">
    <property type="term" value="F:DNA binding"/>
    <property type="evidence" value="ECO:0007669"/>
    <property type="project" value="UniProtKB-UniRule"/>
</dbReference>
<keyword evidence="16" id="KW-1185">Reference proteome</keyword>
<evidence type="ECO:0000256" key="2">
    <source>
        <dbReference type="ARBA" id="ARBA00022485"/>
    </source>
</evidence>
<evidence type="ECO:0000256" key="10">
    <source>
        <dbReference type="ARBA" id="ARBA00023239"/>
    </source>
</evidence>
<dbReference type="PANTHER" id="PTHR43286:SF1">
    <property type="entry name" value="ENDONUCLEASE III-LIKE PROTEIN 1"/>
    <property type="match status" value="1"/>
</dbReference>
<evidence type="ECO:0000256" key="13">
    <source>
        <dbReference type="HAMAP-Rule" id="MF_03183"/>
    </source>
</evidence>
<dbReference type="GO" id="GO:0006285">
    <property type="term" value="P:base-excision repair, AP site formation"/>
    <property type="evidence" value="ECO:0007669"/>
    <property type="project" value="UniProtKB-UniRule"/>
</dbReference>
<dbReference type="GO" id="GO:0006289">
    <property type="term" value="P:nucleotide-excision repair"/>
    <property type="evidence" value="ECO:0007669"/>
    <property type="project" value="TreeGrafter"/>
</dbReference>
<keyword evidence="10 13" id="KW-0456">Lyase</keyword>
<dbReference type="PANTHER" id="PTHR43286">
    <property type="entry name" value="ENDONUCLEASE III-LIKE PROTEIN 1"/>
    <property type="match status" value="1"/>
</dbReference>
<dbReference type="Pfam" id="PF00730">
    <property type="entry name" value="HhH-GPD"/>
    <property type="match status" value="1"/>
</dbReference>
<keyword evidence="13" id="KW-0539">Nucleus</keyword>
<dbReference type="InterPro" id="IPR000445">
    <property type="entry name" value="HhH_motif"/>
</dbReference>
<comment type="caution">
    <text evidence="13">Lacks conserved residue(s) required for the propagation of feature annotation.</text>
</comment>
<evidence type="ECO:0000256" key="7">
    <source>
        <dbReference type="ARBA" id="ARBA00023004"/>
    </source>
</evidence>
<comment type="catalytic activity">
    <reaction evidence="12 13">
        <text>2'-deoxyribonucleotide-(2'-deoxyribose 5'-phosphate)-2'-deoxyribonucleotide-DNA = a 3'-end 2'-deoxyribonucleotide-(2,3-dehydro-2,3-deoxyribose 5'-phosphate)-DNA + a 5'-end 5'-phospho-2'-deoxyribonucleoside-DNA + H(+)</text>
        <dbReference type="Rhea" id="RHEA:66592"/>
        <dbReference type="Rhea" id="RHEA-COMP:13180"/>
        <dbReference type="Rhea" id="RHEA-COMP:16897"/>
        <dbReference type="Rhea" id="RHEA-COMP:17067"/>
        <dbReference type="ChEBI" id="CHEBI:15378"/>
        <dbReference type="ChEBI" id="CHEBI:136412"/>
        <dbReference type="ChEBI" id="CHEBI:157695"/>
        <dbReference type="ChEBI" id="CHEBI:167181"/>
        <dbReference type="EC" id="4.2.99.18"/>
    </reaction>
</comment>
<protein>
    <recommendedName>
        <fullName evidence="13">Endonuclease III homolog</fullName>
        <ecNumber evidence="13">3.2.2.-</ecNumber>
        <ecNumber evidence="13">4.2.99.18</ecNumber>
    </recommendedName>
    <alternativeName>
        <fullName evidence="13">Bifunctional DNA N-glycosylase/DNA-(apurinic or apyrimidinic site) lyase</fullName>
        <shortName evidence="13">DNA glycosylase/AP lyase</shortName>
    </alternativeName>
</protein>
<feature type="domain" description="HhH-GPD" evidence="14">
    <location>
        <begin position="134"/>
        <end position="284"/>
    </location>
</feature>
<evidence type="ECO:0000259" key="14">
    <source>
        <dbReference type="SMART" id="SM00478"/>
    </source>
</evidence>
<comment type="function">
    <text evidence="13">Bifunctional DNA N-glycosylase with associated apurinic/apyrimidinic (AP) lyase function that catalyzes the first step in base excision repair (BER), the primary repair pathway for the repair of oxidative DNA damage. The DNA N-glycosylase activity releases the damaged DNA base from DNA by cleaving the N-glycosidic bond, leaving an AP site. The AP lyase activity cleaves the phosphodiester bond 3' to the AP site by a beta-elimination. Primarily recognizes and repairs oxidative base damage of pyrimidines.</text>
</comment>
<dbReference type="SMART" id="SM00478">
    <property type="entry name" value="ENDO3c"/>
    <property type="match status" value="1"/>
</dbReference>
<dbReference type="GO" id="GO:0140078">
    <property type="term" value="F:class I DNA-(apurinic or apyrimidinic site) endonuclease activity"/>
    <property type="evidence" value="ECO:0007669"/>
    <property type="project" value="UniProtKB-EC"/>
</dbReference>
<dbReference type="EnsemblMetazoa" id="CLYHEMT017024.1">
    <property type="protein sequence ID" value="CLYHEMP017024.1"/>
    <property type="gene ID" value="CLYHEMG017024"/>
</dbReference>
<evidence type="ECO:0000256" key="8">
    <source>
        <dbReference type="ARBA" id="ARBA00023014"/>
    </source>
</evidence>
<comment type="similarity">
    <text evidence="1 13">Belongs to the Nth/MutY family.</text>
</comment>
<dbReference type="GO" id="GO:0005634">
    <property type="term" value="C:nucleus"/>
    <property type="evidence" value="ECO:0007669"/>
    <property type="project" value="UniProtKB-SubCell"/>
</dbReference>
<keyword evidence="5 13" id="KW-0378">Hydrolase</keyword>
<keyword evidence="3" id="KW-0479">Metal-binding</keyword>
<dbReference type="Pfam" id="PF00633">
    <property type="entry name" value="HHH"/>
    <property type="match status" value="1"/>
</dbReference>
<evidence type="ECO:0000256" key="12">
    <source>
        <dbReference type="ARBA" id="ARBA00044632"/>
    </source>
</evidence>
<dbReference type="AlphaFoldDB" id="A0A7M5X3N1"/>
<dbReference type="GO" id="GO:0051539">
    <property type="term" value="F:4 iron, 4 sulfur cluster binding"/>
    <property type="evidence" value="ECO:0007669"/>
    <property type="project" value="UniProtKB-KW"/>
</dbReference>
<keyword evidence="2" id="KW-0004">4Fe-4S</keyword>
<proteinExistence type="inferred from homology"/>
<dbReference type="SUPFAM" id="SSF48150">
    <property type="entry name" value="DNA-glycosylase"/>
    <property type="match status" value="1"/>
</dbReference>
<evidence type="ECO:0000256" key="9">
    <source>
        <dbReference type="ARBA" id="ARBA00023204"/>
    </source>
</evidence>
<evidence type="ECO:0000256" key="1">
    <source>
        <dbReference type="ARBA" id="ARBA00008343"/>
    </source>
</evidence>
<comment type="subcellular location">
    <subcellularLocation>
        <location evidence="13">Nucleus</location>
    </subcellularLocation>
    <subcellularLocation>
        <location evidence="13">Mitochondrion</location>
    </subcellularLocation>
</comment>
<dbReference type="GO" id="GO:0046872">
    <property type="term" value="F:metal ion binding"/>
    <property type="evidence" value="ECO:0007669"/>
    <property type="project" value="UniProtKB-KW"/>
</dbReference>
<keyword evidence="8" id="KW-0411">Iron-sulfur</keyword>
<dbReference type="InterPro" id="IPR030841">
    <property type="entry name" value="NTH1"/>
</dbReference>
<evidence type="ECO:0000313" key="15">
    <source>
        <dbReference type="EnsemblMetazoa" id="CLYHEMP017024.1"/>
    </source>
</evidence>
<evidence type="ECO:0000256" key="3">
    <source>
        <dbReference type="ARBA" id="ARBA00022723"/>
    </source>
</evidence>
<organism evidence="15 16">
    <name type="scientific">Clytia hemisphaerica</name>
    <dbReference type="NCBI Taxonomy" id="252671"/>
    <lineage>
        <taxon>Eukaryota</taxon>
        <taxon>Metazoa</taxon>
        <taxon>Cnidaria</taxon>
        <taxon>Hydrozoa</taxon>
        <taxon>Hydroidolina</taxon>
        <taxon>Leptothecata</taxon>
        <taxon>Obeliida</taxon>
        <taxon>Clytiidae</taxon>
        <taxon>Clytia</taxon>
    </lineage>
</organism>
<dbReference type="PROSITE" id="PS01155">
    <property type="entry name" value="ENDONUCLEASE_III_2"/>
    <property type="match status" value="1"/>
</dbReference>
<keyword evidence="13" id="KW-0496">Mitochondrion</keyword>